<reference evidence="8 9" key="1">
    <citation type="submission" date="2020-08" db="EMBL/GenBank/DDBJ databases">
        <title>Genomic Encyclopedia of Type Strains, Phase IV (KMG-IV): sequencing the most valuable type-strain genomes for metagenomic binning, comparative biology and taxonomic classification.</title>
        <authorList>
            <person name="Goeker M."/>
        </authorList>
    </citation>
    <scope>NUCLEOTIDE SEQUENCE [LARGE SCALE GENOMIC DNA]</scope>
    <source>
        <strain evidence="8 9">DSM 5391</strain>
    </source>
</reference>
<feature type="transmembrane region" description="Helical" evidence="6">
    <location>
        <begin position="330"/>
        <end position="350"/>
    </location>
</feature>
<keyword evidence="5 6" id="KW-0472">Membrane</keyword>
<dbReference type="RefSeq" id="WP_184526484.1">
    <property type="nucleotide sequence ID" value="NZ_JACHGK010000008.1"/>
</dbReference>
<dbReference type="InterPro" id="IPR001279">
    <property type="entry name" value="Metallo-B-lactamas"/>
</dbReference>
<dbReference type="GO" id="GO:0005886">
    <property type="term" value="C:plasma membrane"/>
    <property type="evidence" value="ECO:0007669"/>
    <property type="project" value="UniProtKB-SubCell"/>
</dbReference>
<keyword evidence="4 6" id="KW-1133">Transmembrane helix</keyword>
<dbReference type="InterPro" id="IPR036866">
    <property type="entry name" value="RibonucZ/Hydroxyglut_hydro"/>
</dbReference>
<feature type="domain" description="Metallo-beta-lactamase" evidence="7">
    <location>
        <begin position="514"/>
        <end position="725"/>
    </location>
</feature>
<dbReference type="Pfam" id="PF13567">
    <property type="entry name" value="DUF4131"/>
    <property type="match status" value="1"/>
</dbReference>
<dbReference type="InterPro" id="IPR025405">
    <property type="entry name" value="DUF4131"/>
</dbReference>
<evidence type="ECO:0000256" key="5">
    <source>
        <dbReference type="ARBA" id="ARBA00023136"/>
    </source>
</evidence>
<feature type="transmembrane region" description="Helical" evidence="6">
    <location>
        <begin position="482"/>
        <end position="498"/>
    </location>
</feature>
<dbReference type="Gene3D" id="3.60.15.10">
    <property type="entry name" value="Ribonuclease Z/Hydroxyacylglutathione hydrolase-like"/>
    <property type="match status" value="1"/>
</dbReference>
<proteinExistence type="predicted"/>
<dbReference type="GO" id="GO:0030420">
    <property type="term" value="P:establishment of competence for transformation"/>
    <property type="evidence" value="ECO:0007669"/>
    <property type="project" value="InterPro"/>
</dbReference>
<dbReference type="AlphaFoldDB" id="A0A7X0LVW7"/>
<protein>
    <submittedName>
        <fullName evidence="8">Competence protein ComEC</fullName>
    </submittedName>
</protein>
<feature type="transmembrane region" description="Helical" evidence="6">
    <location>
        <begin position="266"/>
        <end position="286"/>
    </location>
</feature>
<evidence type="ECO:0000256" key="4">
    <source>
        <dbReference type="ARBA" id="ARBA00022989"/>
    </source>
</evidence>
<feature type="transmembrane region" description="Helical" evidence="6">
    <location>
        <begin position="307"/>
        <end position="324"/>
    </location>
</feature>
<dbReference type="InterPro" id="IPR052159">
    <property type="entry name" value="Competence_DNA_uptake"/>
</dbReference>
<feature type="transmembrane region" description="Helical" evidence="6">
    <location>
        <begin position="457"/>
        <end position="475"/>
    </location>
</feature>
<dbReference type="NCBIfam" id="TIGR00361">
    <property type="entry name" value="ComEC_Rec2"/>
    <property type="match status" value="1"/>
</dbReference>
<feature type="transmembrane region" description="Helical" evidence="6">
    <location>
        <begin position="233"/>
        <end position="254"/>
    </location>
</feature>
<dbReference type="InterPro" id="IPR035681">
    <property type="entry name" value="ComA-like_MBL"/>
</dbReference>
<evidence type="ECO:0000256" key="3">
    <source>
        <dbReference type="ARBA" id="ARBA00022692"/>
    </source>
</evidence>
<gene>
    <name evidence="8" type="ORF">HNR53_002609</name>
</gene>
<name>A0A7X0LVW7_9BACI</name>
<accession>A0A7X0LVW7</accession>
<dbReference type="Pfam" id="PF00753">
    <property type="entry name" value="Lactamase_B"/>
    <property type="match status" value="1"/>
</dbReference>
<keyword evidence="2" id="KW-1003">Cell membrane</keyword>
<dbReference type="SUPFAM" id="SSF56281">
    <property type="entry name" value="Metallo-hydrolase/oxidoreductase"/>
    <property type="match status" value="1"/>
</dbReference>
<dbReference type="PANTHER" id="PTHR30619:SF1">
    <property type="entry name" value="RECOMBINATION PROTEIN 2"/>
    <property type="match status" value="1"/>
</dbReference>
<evidence type="ECO:0000313" key="8">
    <source>
        <dbReference type="EMBL" id="MBB6445960.1"/>
    </source>
</evidence>
<dbReference type="Proteomes" id="UP000531594">
    <property type="component" value="Unassembled WGS sequence"/>
</dbReference>
<evidence type="ECO:0000259" key="7">
    <source>
        <dbReference type="SMART" id="SM00849"/>
    </source>
</evidence>
<feature type="transmembrane region" description="Helical" evidence="6">
    <location>
        <begin position="392"/>
        <end position="411"/>
    </location>
</feature>
<dbReference type="InterPro" id="IPR004477">
    <property type="entry name" value="ComEC_N"/>
</dbReference>
<evidence type="ECO:0000313" key="9">
    <source>
        <dbReference type="Proteomes" id="UP000531594"/>
    </source>
</evidence>
<comment type="subcellular location">
    <subcellularLocation>
        <location evidence="1">Cell membrane</location>
        <topology evidence="1">Multi-pass membrane protein</topology>
    </subcellularLocation>
</comment>
<dbReference type="EMBL" id="JACHGK010000008">
    <property type="protein sequence ID" value="MBB6445960.1"/>
    <property type="molecule type" value="Genomic_DNA"/>
</dbReference>
<dbReference type="PANTHER" id="PTHR30619">
    <property type="entry name" value="DNA INTERNALIZATION/COMPETENCE PROTEIN COMEC/REC2"/>
    <property type="match status" value="1"/>
</dbReference>
<evidence type="ECO:0000256" key="2">
    <source>
        <dbReference type="ARBA" id="ARBA00022475"/>
    </source>
</evidence>
<dbReference type="InterPro" id="IPR004797">
    <property type="entry name" value="Competence_ComEC/Rec2"/>
</dbReference>
<keyword evidence="9" id="KW-1185">Reference proteome</keyword>
<keyword evidence="3 6" id="KW-0812">Transmembrane</keyword>
<dbReference type="SMART" id="SM00849">
    <property type="entry name" value="Lactamase_B"/>
    <property type="match status" value="1"/>
</dbReference>
<evidence type="ECO:0000256" key="6">
    <source>
        <dbReference type="SAM" id="Phobius"/>
    </source>
</evidence>
<organism evidence="8 9">
    <name type="scientific">Bacillus benzoevorans</name>
    <dbReference type="NCBI Taxonomy" id="1456"/>
    <lineage>
        <taxon>Bacteria</taxon>
        <taxon>Bacillati</taxon>
        <taxon>Bacillota</taxon>
        <taxon>Bacilli</taxon>
        <taxon>Bacillales</taxon>
        <taxon>Bacillaceae</taxon>
        <taxon>Bacillus</taxon>
    </lineage>
</organism>
<sequence>MKNKGVFCAFSALLGVLAVFQSFALPIFLLGLLLLFLQKRKKYHRKELALVLLIFFLFLIRAEIEEMNVQTNLSGKEKTFELSLNELGTIDGDKLTLTAEERHFHEKLVMKYRIKSEEEHTALKKYLTPGLICRMQGTLERPQSSTNENSFNYKTYLERKHIYWLLEPEKFNLENCQRTKGLLSGLKGIRAKGISYLEEHFPEEAVPLSAALLFGTSELMDEDMLDSFRELGIVHLIAISGLHITILVTMIYFLLLRLGVTREKGILLLFICLPIYGILAGASPSVNRSVLMTMLLLFCSWRKDRQRLLDVISLTFLLYVFVLPNSIYDVGFQLSFLATYAILLSAPIILTRYTHPVSLGLAVSYISMICTAPVLLYFFFEFSFISLLVNLLYIPLFNLVLLPYVFFGFLFDLLFPGLAGHLLMPLNSVIIFMNHLTEKIASLPWNTLVLGRPEPPFLLLYIWGFLMLFVLWEAGHKGKWRTLLFLLPFLLFASQYAYNHFSLEGEITFLDVGQGDCIFIKLPFGRGIYLIDTGGNIPFEQEPWQIRKSRYDTGKDTVVPFLKSKGVTVIDKLIITHGDQDHAGGAPAVLKEVKVKELVLPDVRERNDLVNRMIQLAKKQQIPLKFVHDGERWKSGDYLFQIISPEADSTSEGNDGSIVLFAEIGGLKWLFTGDLEEEGEARLMRKYPALKADVLKAGHHGSHSSTSEAFVAQLSPHIAVISVGKHNRYGHPSEEVIERLSERKIKILRTDLSGAITYTFEKELGTFSVHHP</sequence>
<dbReference type="NCBIfam" id="TIGR00360">
    <property type="entry name" value="ComEC_N-term"/>
    <property type="match status" value="1"/>
</dbReference>
<feature type="transmembrane region" description="Helical" evidence="6">
    <location>
        <begin position="357"/>
        <end position="380"/>
    </location>
</feature>
<dbReference type="CDD" id="cd07731">
    <property type="entry name" value="ComA-like_MBL-fold"/>
    <property type="match status" value="1"/>
</dbReference>
<feature type="transmembrane region" description="Helical" evidence="6">
    <location>
        <begin position="418"/>
        <end position="437"/>
    </location>
</feature>
<comment type="caution">
    <text evidence="8">The sequence shown here is derived from an EMBL/GenBank/DDBJ whole genome shotgun (WGS) entry which is preliminary data.</text>
</comment>
<evidence type="ECO:0000256" key="1">
    <source>
        <dbReference type="ARBA" id="ARBA00004651"/>
    </source>
</evidence>
<dbReference type="Pfam" id="PF03772">
    <property type="entry name" value="Competence"/>
    <property type="match status" value="1"/>
</dbReference>